<dbReference type="PANTHER" id="PTHR24422">
    <property type="entry name" value="CHEMOTAXIS PROTEIN METHYLTRANSFERASE"/>
    <property type="match status" value="1"/>
</dbReference>
<reference evidence="3 6" key="2">
    <citation type="submission" date="2019-08" db="EMBL/GenBank/DDBJ databases">
        <title>Isolation and enrichment of carboxydotrophic bacteria from anaerobic sludge for the production of bio-based chemicals from syngas.</title>
        <authorList>
            <person name="Antares A.L."/>
            <person name="Moreira J."/>
            <person name="Diender M."/>
            <person name="Parshina S.N."/>
            <person name="Stams A.J.M."/>
            <person name="Alves M."/>
            <person name="Alves J.I."/>
            <person name="Sousa D.Z."/>
        </authorList>
    </citation>
    <scope>NUCLEOTIDE SEQUENCE [LARGE SCALE GENOMIC DNA]</scope>
    <source>
        <strain evidence="3 6">JM</strain>
    </source>
</reference>
<dbReference type="Proteomes" id="UP000322619">
    <property type="component" value="Unassembled WGS sequence"/>
</dbReference>
<dbReference type="Proteomes" id="UP001163550">
    <property type="component" value="Chromosome"/>
</dbReference>
<evidence type="ECO:0000313" key="3">
    <source>
        <dbReference type="EMBL" id="TYC83841.1"/>
    </source>
</evidence>
<keyword evidence="2" id="KW-0489">Methyltransferase</keyword>
<dbReference type="GO" id="GO:0032259">
    <property type="term" value="P:methylation"/>
    <property type="evidence" value="ECO:0007669"/>
    <property type="project" value="UniProtKB-KW"/>
</dbReference>
<dbReference type="SUPFAM" id="SSF53335">
    <property type="entry name" value="S-adenosyl-L-methionine-dependent methyltransferases"/>
    <property type="match status" value="1"/>
</dbReference>
<dbReference type="GO" id="GO:0008983">
    <property type="term" value="F:protein-glutamate O-methyltransferase activity"/>
    <property type="evidence" value="ECO:0007669"/>
    <property type="project" value="UniProtKB-EC"/>
</dbReference>
<dbReference type="EMBL" id="CP087994">
    <property type="protein sequence ID" value="UYO62271.1"/>
    <property type="molecule type" value="Genomic_DNA"/>
</dbReference>
<dbReference type="EMBL" id="VSLA01000028">
    <property type="protein sequence ID" value="TYC83841.1"/>
    <property type="molecule type" value="Genomic_DNA"/>
</dbReference>
<dbReference type="InterPro" id="IPR000780">
    <property type="entry name" value="CheR_MeTrfase"/>
</dbReference>
<dbReference type="RefSeq" id="WP_070370224.1">
    <property type="nucleotide sequence ID" value="NZ_CABIIK010000004.1"/>
</dbReference>
<accession>A0A1F2PLM1</accession>
<dbReference type="InterPro" id="IPR050903">
    <property type="entry name" value="Bact_Chemotaxis_MeTrfase"/>
</dbReference>
<dbReference type="PANTHER" id="PTHR24422:SF10">
    <property type="entry name" value="CHEMOTAXIS PROTEIN METHYLTRANSFERASE 2"/>
    <property type="match status" value="1"/>
</dbReference>
<dbReference type="Gene3D" id="3.40.50.150">
    <property type="entry name" value="Vaccinia Virus protein VP39"/>
    <property type="match status" value="1"/>
</dbReference>
<dbReference type="Pfam" id="PF01739">
    <property type="entry name" value="CheR"/>
    <property type="match status" value="1"/>
</dbReference>
<dbReference type="SMART" id="SM00138">
    <property type="entry name" value="MeTrc"/>
    <property type="match status" value="1"/>
</dbReference>
<gene>
    <name evidence="2" type="primary">cheR2_1</name>
    <name evidence="2" type="ORF">ACWI_08810</name>
    <name evidence="3" type="ORF">FXB42_14415</name>
    <name evidence="4" type="ORF">LNN31_16000</name>
</gene>
<dbReference type="STRING" id="52694.ACWI_08810"/>
<dbReference type="EC" id="2.1.1.80" evidence="2"/>
<evidence type="ECO:0000313" key="2">
    <source>
        <dbReference type="EMBL" id="OFV71576.1"/>
    </source>
</evidence>
<protein>
    <submittedName>
        <fullName evidence="3">Chemotaxis protein CheR</fullName>
    </submittedName>
    <submittedName>
        <fullName evidence="2">Chemotaxis protein methyltransferase cher2</fullName>
        <ecNumber evidence="2">2.1.1.80</ecNumber>
    </submittedName>
</protein>
<dbReference type="EMBL" id="LKEU01000018">
    <property type="protein sequence ID" value="OFV71576.1"/>
    <property type="molecule type" value="Genomic_DNA"/>
</dbReference>
<sequence length="202" mass="23557">MAFTYFFRDLHTLELICNHAIPELWSKPTIKIWDAGCAMGPEPYTLAMLLRERLDQGGFERVKIQATDIDGSDLFDQIICQAEYPREQVQRIPAEIFEKYFIKVENRDFYRLNDEIRGAVSFQKHNLLTLRSIGNDFGLIVCKNVLLHFNEQERIDVLRMFHDSLMDGGYLAMEQTQKLPAELADQFEAVVSNAQIYQKRCQ</sequence>
<evidence type="ECO:0000313" key="6">
    <source>
        <dbReference type="Proteomes" id="UP000322619"/>
    </source>
</evidence>
<dbReference type="PROSITE" id="PS50123">
    <property type="entry name" value="CHER"/>
    <property type="match status" value="1"/>
</dbReference>
<dbReference type="OrthoDB" id="9816309at2"/>
<feature type="domain" description="CheR-type methyltransferase" evidence="1">
    <location>
        <begin position="1"/>
        <end position="200"/>
    </location>
</feature>
<dbReference type="AlphaFoldDB" id="A0A1F2PLM1"/>
<dbReference type="PRINTS" id="PR00996">
    <property type="entry name" value="CHERMTFRASE"/>
</dbReference>
<dbReference type="Proteomes" id="UP000176244">
    <property type="component" value="Unassembled WGS sequence"/>
</dbReference>
<name>A0A1F2PLM1_9FIRM</name>
<evidence type="ECO:0000313" key="5">
    <source>
        <dbReference type="Proteomes" id="UP000176244"/>
    </source>
</evidence>
<organism evidence="2 5">
    <name type="scientific">Acetobacterium wieringae</name>
    <dbReference type="NCBI Taxonomy" id="52694"/>
    <lineage>
        <taxon>Bacteria</taxon>
        <taxon>Bacillati</taxon>
        <taxon>Bacillota</taxon>
        <taxon>Clostridia</taxon>
        <taxon>Eubacteriales</taxon>
        <taxon>Eubacteriaceae</taxon>
        <taxon>Acetobacterium</taxon>
    </lineage>
</organism>
<dbReference type="InterPro" id="IPR022642">
    <property type="entry name" value="CheR_C"/>
</dbReference>
<evidence type="ECO:0000313" key="4">
    <source>
        <dbReference type="EMBL" id="UYO62271.1"/>
    </source>
</evidence>
<evidence type="ECO:0000259" key="1">
    <source>
        <dbReference type="PROSITE" id="PS50123"/>
    </source>
</evidence>
<evidence type="ECO:0000313" key="7">
    <source>
        <dbReference type="Proteomes" id="UP001163550"/>
    </source>
</evidence>
<keyword evidence="2" id="KW-0808">Transferase</keyword>
<dbReference type="InterPro" id="IPR029063">
    <property type="entry name" value="SAM-dependent_MTases_sf"/>
</dbReference>
<reference evidence="2 5" key="1">
    <citation type="submission" date="2015-09" db="EMBL/GenBank/DDBJ databases">
        <title>Genome sequence of Acetobacterium wieringae DSM 1911.</title>
        <authorList>
            <person name="Poehlein A."/>
            <person name="Bengelsdorf F.R."/>
            <person name="Schiel-Bengelsdorf B."/>
            <person name="Duerre P."/>
            <person name="Daniel R."/>
        </authorList>
    </citation>
    <scope>NUCLEOTIDE SEQUENCE [LARGE SCALE GENOMIC DNA]</scope>
    <source>
        <strain evidence="2 5">DSM 1911</strain>
    </source>
</reference>
<proteinExistence type="predicted"/>
<reference evidence="4" key="3">
    <citation type="submission" date="2021-11" db="EMBL/GenBank/DDBJ databases">
        <title>Isoprene-degrading acetogen.</title>
        <authorList>
            <person name="Yang Y."/>
            <person name="Jin H."/>
            <person name="Yan J."/>
        </authorList>
    </citation>
    <scope>NUCLEOTIDE SEQUENCE</scope>
    <source>
        <strain evidence="4">Berkeley</strain>
    </source>
</reference>
<keyword evidence="7" id="KW-1185">Reference proteome</keyword>